<feature type="compositionally biased region" description="Polar residues" evidence="1">
    <location>
        <begin position="34"/>
        <end position="47"/>
    </location>
</feature>
<dbReference type="InterPro" id="IPR029178">
    <property type="entry name" value="Ecm11_C"/>
</dbReference>
<dbReference type="Pfam" id="PF15463">
    <property type="entry name" value="ECM11"/>
    <property type="match status" value="1"/>
</dbReference>
<dbReference type="EMBL" id="JAGTJQ010000005">
    <property type="protein sequence ID" value="KAH7031209.1"/>
    <property type="molecule type" value="Genomic_DNA"/>
</dbReference>
<dbReference type="GO" id="GO:0001164">
    <property type="term" value="F:RNA polymerase I core promoter sequence-specific DNA binding"/>
    <property type="evidence" value="ECO:0007669"/>
    <property type="project" value="TreeGrafter"/>
</dbReference>
<dbReference type="RefSeq" id="XP_046012889.1">
    <property type="nucleotide sequence ID" value="XM_046148017.1"/>
</dbReference>
<feature type="compositionally biased region" description="Polar residues" evidence="1">
    <location>
        <begin position="1"/>
        <end position="14"/>
    </location>
</feature>
<reference evidence="3" key="1">
    <citation type="journal article" date="2021" name="Nat. Commun.">
        <title>Genetic determinants of endophytism in the Arabidopsis root mycobiome.</title>
        <authorList>
            <person name="Mesny F."/>
            <person name="Miyauchi S."/>
            <person name="Thiergart T."/>
            <person name="Pickel B."/>
            <person name="Atanasova L."/>
            <person name="Karlsson M."/>
            <person name="Huettel B."/>
            <person name="Barry K.W."/>
            <person name="Haridas S."/>
            <person name="Chen C."/>
            <person name="Bauer D."/>
            <person name="Andreopoulos W."/>
            <person name="Pangilinan J."/>
            <person name="LaButti K."/>
            <person name="Riley R."/>
            <person name="Lipzen A."/>
            <person name="Clum A."/>
            <person name="Drula E."/>
            <person name="Henrissat B."/>
            <person name="Kohler A."/>
            <person name="Grigoriev I.V."/>
            <person name="Martin F.M."/>
            <person name="Hacquard S."/>
        </authorList>
    </citation>
    <scope>NUCLEOTIDE SEQUENCE</scope>
    <source>
        <strain evidence="3">MPI-CAGE-CH-0230</strain>
    </source>
</reference>
<feature type="region of interest" description="Disordered" evidence="1">
    <location>
        <begin position="81"/>
        <end position="363"/>
    </location>
</feature>
<dbReference type="OrthoDB" id="5346740at2759"/>
<accession>A0A9P8Y6K3</accession>
<feature type="region of interest" description="Disordered" evidence="1">
    <location>
        <begin position="1"/>
        <end position="65"/>
    </location>
</feature>
<proteinExistence type="predicted"/>
<name>A0A9P8Y6K3_9PEZI</name>
<evidence type="ECO:0000259" key="2">
    <source>
        <dbReference type="Pfam" id="PF15463"/>
    </source>
</evidence>
<dbReference type="AlphaFoldDB" id="A0A9P8Y6K3"/>
<feature type="domain" description="Extracellular mutant protein 11 C-terminal" evidence="2">
    <location>
        <begin position="388"/>
        <end position="518"/>
    </location>
</feature>
<dbReference type="InterPro" id="IPR053029">
    <property type="entry name" value="RNA_pol_I-specific_init_factor"/>
</dbReference>
<evidence type="ECO:0000313" key="3">
    <source>
        <dbReference type="EMBL" id="KAH7031209.1"/>
    </source>
</evidence>
<dbReference type="Proteomes" id="UP000756346">
    <property type="component" value="Unassembled WGS sequence"/>
</dbReference>
<evidence type="ECO:0000256" key="1">
    <source>
        <dbReference type="SAM" id="MobiDB-lite"/>
    </source>
</evidence>
<comment type="caution">
    <text evidence="3">The sequence shown here is derived from an EMBL/GenBank/DDBJ whole genome shotgun (WGS) entry which is preliminary data.</text>
</comment>
<keyword evidence="4" id="KW-1185">Reference proteome</keyword>
<dbReference type="PANTHER" id="PTHR28244">
    <property type="entry name" value="RNA POLYMERASE I-SPECIFIC TRANSCRIPTION INITIATION FACTOR RRN11"/>
    <property type="match status" value="1"/>
</dbReference>
<dbReference type="GO" id="GO:0070860">
    <property type="term" value="C:RNA polymerase I core factor complex"/>
    <property type="evidence" value="ECO:0007669"/>
    <property type="project" value="TreeGrafter"/>
</dbReference>
<gene>
    <name evidence="3" type="ORF">B0I36DRAFT_120006</name>
</gene>
<organism evidence="3 4">
    <name type="scientific">Microdochium trichocladiopsis</name>
    <dbReference type="NCBI Taxonomy" id="1682393"/>
    <lineage>
        <taxon>Eukaryota</taxon>
        <taxon>Fungi</taxon>
        <taxon>Dikarya</taxon>
        <taxon>Ascomycota</taxon>
        <taxon>Pezizomycotina</taxon>
        <taxon>Sordariomycetes</taxon>
        <taxon>Xylariomycetidae</taxon>
        <taxon>Xylariales</taxon>
        <taxon>Microdochiaceae</taxon>
        <taxon>Microdochium</taxon>
    </lineage>
</organism>
<feature type="compositionally biased region" description="Basic and acidic residues" evidence="1">
    <location>
        <begin position="165"/>
        <end position="177"/>
    </location>
</feature>
<protein>
    <submittedName>
        <fullName evidence="3">Extracellular mutant protein 11-domain-containing protein</fullName>
    </submittedName>
</protein>
<dbReference type="PANTHER" id="PTHR28244:SF3">
    <property type="entry name" value="EXTRACELLULAR MUTANT PROTEIN 11 C-TERMINAL DOMAIN-CONTAINING PROTEIN"/>
    <property type="match status" value="1"/>
</dbReference>
<dbReference type="GeneID" id="70177563"/>
<dbReference type="GO" id="GO:0042790">
    <property type="term" value="P:nucleolar large rRNA transcription by RNA polymerase I"/>
    <property type="evidence" value="ECO:0007669"/>
    <property type="project" value="TreeGrafter"/>
</dbReference>
<feature type="compositionally biased region" description="Polar residues" evidence="1">
    <location>
        <begin position="342"/>
        <end position="353"/>
    </location>
</feature>
<sequence>MNSMQQWVMQKSPVNSPPEGSQPGAATFEEDKTVTQGQFTKQFQAQHTAPPATEKAPLSPLPLGINTTRSASAAAARIPLSGDGYIIPNPGRPASANPIQQLRGRDTGPFWDGSTIDGEAFSDSASNFEFSDRPSQRVSRPSTQQTQVPRTHKQRDSYTSQGIRFKRENTTDDKDLMIGDDNTIGGAGSATFRPTSTPGPRDRRSHFSRVAADFERFSEDSQSLPSSPEPQSPSSRRSHRPRQVTVHASPRQDVKSNRPIAAGGSHRTQAPKTGRDKQPASRSLPPLAVAQPQNDLGSAAENGSEDADSYLPDSAETESDHVEQETTPKAARVSTKAAVSKPQVNRQLFSAGSSAGKDMQGPQINVGHTSIGLAPFMAAARKRPLGPDYDDQALASMAFDKLQNQDFDFDPAKAEALSAEIPQGTLEEKLSHFANRDKEAQSELFQKMPVSEWEESGDWFLERFSDIVKNFKQARKERRALADKFEAEVADRADLVRGRIERIDNTLEGMKEEGKGLMKHDFD</sequence>
<evidence type="ECO:0000313" key="4">
    <source>
        <dbReference type="Proteomes" id="UP000756346"/>
    </source>
</evidence>
<feature type="compositionally biased region" description="Polar residues" evidence="1">
    <location>
        <begin position="136"/>
        <end position="149"/>
    </location>
</feature>
<dbReference type="GO" id="GO:0017025">
    <property type="term" value="F:TBP-class protein binding"/>
    <property type="evidence" value="ECO:0007669"/>
    <property type="project" value="TreeGrafter"/>
</dbReference>